<protein>
    <submittedName>
        <fullName evidence="3">Uncharacterized protein</fullName>
    </submittedName>
</protein>
<feature type="transmembrane region" description="Helical" evidence="2">
    <location>
        <begin position="576"/>
        <end position="593"/>
    </location>
</feature>
<evidence type="ECO:0000256" key="2">
    <source>
        <dbReference type="SAM" id="Phobius"/>
    </source>
</evidence>
<evidence type="ECO:0000313" key="3">
    <source>
        <dbReference type="EMBL" id="MFB0834973.1"/>
    </source>
</evidence>
<feature type="transmembrane region" description="Helical" evidence="2">
    <location>
        <begin position="358"/>
        <end position="377"/>
    </location>
</feature>
<keyword evidence="2" id="KW-1133">Transmembrane helix</keyword>
<feature type="compositionally biased region" description="Basic and acidic residues" evidence="1">
    <location>
        <begin position="187"/>
        <end position="255"/>
    </location>
</feature>
<dbReference type="Proteomes" id="UP001575652">
    <property type="component" value="Unassembled WGS sequence"/>
</dbReference>
<feature type="transmembrane region" description="Helical" evidence="2">
    <location>
        <begin position="456"/>
        <end position="474"/>
    </location>
</feature>
<feature type="transmembrane region" description="Helical" evidence="2">
    <location>
        <begin position="551"/>
        <end position="570"/>
    </location>
</feature>
<comment type="caution">
    <text evidence="3">The sequence shown here is derived from an EMBL/GenBank/DDBJ whole genome shotgun (WGS) entry which is preliminary data.</text>
</comment>
<feature type="compositionally biased region" description="Low complexity" evidence="1">
    <location>
        <begin position="259"/>
        <end position="268"/>
    </location>
</feature>
<feature type="transmembrane region" description="Helical" evidence="2">
    <location>
        <begin position="433"/>
        <end position="450"/>
    </location>
</feature>
<evidence type="ECO:0000256" key="1">
    <source>
        <dbReference type="SAM" id="MobiDB-lite"/>
    </source>
</evidence>
<feature type="transmembrane region" description="Helical" evidence="2">
    <location>
        <begin position="402"/>
        <end position="421"/>
    </location>
</feature>
<keyword evidence="2" id="KW-0812">Transmembrane</keyword>
<evidence type="ECO:0000313" key="4">
    <source>
        <dbReference type="Proteomes" id="UP001575652"/>
    </source>
</evidence>
<feature type="region of interest" description="Disordered" evidence="1">
    <location>
        <begin position="179"/>
        <end position="268"/>
    </location>
</feature>
<feature type="compositionally biased region" description="Low complexity" evidence="1">
    <location>
        <begin position="27"/>
        <end position="48"/>
    </location>
</feature>
<feature type="region of interest" description="Disordered" evidence="1">
    <location>
        <begin position="1"/>
        <end position="149"/>
    </location>
</feature>
<gene>
    <name evidence="3" type="ORF">ACETWP_10280</name>
</gene>
<keyword evidence="2" id="KW-0472">Membrane</keyword>
<feature type="transmembrane region" description="Helical" evidence="2">
    <location>
        <begin position="526"/>
        <end position="544"/>
    </location>
</feature>
<proteinExistence type="predicted"/>
<feature type="transmembrane region" description="Helical" evidence="2">
    <location>
        <begin position="495"/>
        <end position="514"/>
    </location>
</feature>
<keyword evidence="4" id="KW-1185">Reference proteome</keyword>
<dbReference type="RefSeq" id="WP_373972147.1">
    <property type="nucleotide sequence ID" value="NZ_JBHDLJ010000007.1"/>
</dbReference>
<dbReference type="EMBL" id="JBHDLJ010000007">
    <property type="protein sequence ID" value="MFB0834973.1"/>
    <property type="molecule type" value="Genomic_DNA"/>
</dbReference>
<sequence length="615" mass="65565">MAETREGSSPASSALERLRASQPRESAPANASPDAADASPDAADAPAAPGGGTRARTAVRRPPPPARAPGAGKAGDHTPAAESGGPANQPAGRPSPSAGRIAEPTGRIAARTGLPPQPPRAPLPGRPGYETPRHMAGHQTRVNDDGTTSRKALSDWLDHLEPPDWDALAKTLALAWSRQRSLAAERSAARAERREIRHREARAREARRHQAELERAERERAELQRAELERAELERAELERAARERSDGGPGERRPAHPGPAAGGSSATLAGLTASESADTEADLAGLIENAREAIAAAREHPEGRIHNGPERGLPPRGPVWIEDTEPEPIYVPPYNLPSTEPNPPEVQADLYRRTAQAVAAGVALLLGFLCLGVFGGETAHSTPGSPFHPDFSLLSMDVDSFAVWGIILIGLAVSAVYSWHPSQRSSRRQRSLGYPTAGASLLGALWLLAARNGLAGTALWIAAALTAVLVYCLHQLNRRTARSTTERVLTDAPIGLFLGWMLALLPMSVGVWLTSRSIDVVLPASWWAALSVVAATWAAVSFSMSERGRIIVALGFGWGLFWTMTARLLGPNDSALVAILAGVCAFIVILATENRRYQIGHAERRAARGQRTEF</sequence>
<reference evidence="3 4" key="1">
    <citation type="submission" date="2024-09" db="EMBL/GenBank/DDBJ databases">
        <authorList>
            <person name="Salinas-Garcia M.A."/>
            <person name="Prieme A."/>
        </authorList>
    </citation>
    <scope>NUCLEOTIDE SEQUENCE [LARGE SCALE GENOMIC DNA]</scope>
    <source>
        <strain evidence="3 4">DSM 21081</strain>
    </source>
</reference>
<feature type="compositionally biased region" description="Pro residues" evidence="1">
    <location>
        <begin position="115"/>
        <end position="125"/>
    </location>
</feature>
<organism evidence="3 4">
    <name type="scientific">Arthrobacter halodurans</name>
    <dbReference type="NCBI Taxonomy" id="516699"/>
    <lineage>
        <taxon>Bacteria</taxon>
        <taxon>Bacillati</taxon>
        <taxon>Actinomycetota</taxon>
        <taxon>Actinomycetes</taxon>
        <taxon>Micrococcales</taxon>
        <taxon>Micrococcaceae</taxon>
        <taxon>Arthrobacter</taxon>
    </lineage>
</organism>
<accession>A0ABV4UPT9</accession>
<name>A0ABV4UPT9_9MICC</name>